<evidence type="ECO:0000256" key="7">
    <source>
        <dbReference type="SAM" id="Phobius"/>
    </source>
</evidence>
<dbReference type="Proteomes" id="UP000887565">
    <property type="component" value="Unplaced"/>
</dbReference>
<dbReference type="InterPro" id="IPR019547">
    <property type="entry name" value="Lipid_desat"/>
</dbReference>
<reference evidence="10" key="1">
    <citation type="submission" date="2022-11" db="UniProtKB">
        <authorList>
            <consortium name="WormBaseParasite"/>
        </authorList>
    </citation>
    <scope>IDENTIFICATION</scope>
</reference>
<evidence type="ECO:0000259" key="8">
    <source>
        <dbReference type="Pfam" id="PF10520"/>
    </source>
</evidence>
<evidence type="ECO:0000256" key="3">
    <source>
        <dbReference type="ARBA" id="ARBA00022692"/>
    </source>
</evidence>
<dbReference type="Pfam" id="PF10520">
    <property type="entry name" value="Lipid_desat"/>
    <property type="match status" value="1"/>
</dbReference>
<feature type="domain" description="Lipid desaturase" evidence="8">
    <location>
        <begin position="123"/>
        <end position="229"/>
    </location>
</feature>
<feature type="region of interest" description="Disordered" evidence="6">
    <location>
        <begin position="1"/>
        <end position="50"/>
    </location>
</feature>
<feature type="transmembrane region" description="Helical" evidence="7">
    <location>
        <begin position="208"/>
        <end position="230"/>
    </location>
</feature>
<keyword evidence="3 7" id="KW-0812">Transmembrane</keyword>
<keyword evidence="9" id="KW-1185">Reference proteome</keyword>
<feature type="transmembrane region" description="Helical" evidence="7">
    <location>
        <begin position="85"/>
        <end position="104"/>
    </location>
</feature>
<accession>A0A915JWX0</accession>
<dbReference type="GO" id="GO:0016020">
    <property type="term" value="C:membrane"/>
    <property type="evidence" value="ECO:0007669"/>
    <property type="project" value="UniProtKB-SubCell"/>
</dbReference>
<evidence type="ECO:0000256" key="5">
    <source>
        <dbReference type="ARBA" id="ARBA00023136"/>
    </source>
</evidence>
<dbReference type="PANTHER" id="PTHR48230">
    <property type="match status" value="1"/>
</dbReference>
<dbReference type="AlphaFoldDB" id="A0A915JWX0"/>
<keyword evidence="5 7" id="KW-0472">Membrane</keyword>
<comment type="similarity">
    <text evidence="2">Belongs to the fatty acid desaturase CarF family.</text>
</comment>
<feature type="transmembrane region" description="Helical" evidence="7">
    <location>
        <begin position="111"/>
        <end position="136"/>
    </location>
</feature>
<evidence type="ECO:0000256" key="2">
    <source>
        <dbReference type="ARBA" id="ARBA00007620"/>
    </source>
</evidence>
<sequence>MTSTESSAGLADDSTSSAKTLNDFTAKVNDKGGDDNEIVESMPEDDPNGNVNVHMGEEKPRWGPQHAGAKELAGMYNRTKRFQEVISIVLAVGFFAVDVVAVLCHIEMASLLSIVVAATLGILSVDFISGLVHWGADTWGTVELPFLGKNYIRPFREHHIDPTAITRHDFIEVNGDNFMLCIWKLAHISYQYYAYDLETLKNYYAWHWFWLFMAFYVSITNQVSIFYHLFSEQDF</sequence>
<proteinExistence type="inferred from homology"/>
<keyword evidence="4 7" id="KW-1133">Transmembrane helix</keyword>
<dbReference type="WBParaSite" id="nRc.2.0.1.t30583-RA">
    <property type="protein sequence ID" value="nRc.2.0.1.t30583-RA"/>
    <property type="gene ID" value="nRc.2.0.1.g30583"/>
</dbReference>
<evidence type="ECO:0000256" key="1">
    <source>
        <dbReference type="ARBA" id="ARBA00004141"/>
    </source>
</evidence>
<evidence type="ECO:0000313" key="10">
    <source>
        <dbReference type="WBParaSite" id="nRc.2.0.1.t30583-RA"/>
    </source>
</evidence>
<protein>
    <submittedName>
        <fullName evidence="10">Lipid desaturase domain-containing protein</fullName>
    </submittedName>
</protein>
<dbReference type="OMA" id="WKLAHIS"/>
<name>A0A915JWX0_ROMCU</name>
<dbReference type="InterPro" id="IPR053335">
    <property type="entry name" value="Fatty_acid_desaturase_CarF"/>
</dbReference>
<feature type="compositionally biased region" description="Polar residues" evidence="6">
    <location>
        <begin position="1"/>
        <end position="23"/>
    </location>
</feature>
<feature type="compositionally biased region" description="Acidic residues" evidence="6">
    <location>
        <begin position="35"/>
        <end position="47"/>
    </location>
</feature>
<evidence type="ECO:0000256" key="6">
    <source>
        <dbReference type="SAM" id="MobiDB-lite"/>
    </source>
</evidence>
<evidence type="ECO:0000256" key="4">
    <source>
        <dbReference type="ARBA" id="ARBA00022989"/>
    </source>
</evidence>
<comment type="subcellular location">
    <subcellularLocation>
        <location evidence="1">Membrane</location>
        <topology evidence="1">Multi-pass membrane protein</topology>
    </subcellularLocation>
</comment>
<evidence type="ECO:0000313" key="9">
    <source>
        <dbReference type="Proteomes" id="UP000887565"/>
    </source>
</evidence>
<organism evidence="9 10">
    <name type="scientific">Romanomermis culicivorax</name>
    <name type="common">Nematode worm</name>
    <dbReference type="NCBI Taxonomy" id="13658"/>
    <lineage>
        <taxon>Eukaryota</taxon>
        <taxon>Metazoa</taxon>
        <taxon>Ecdysozoa</taxon>
        <taxon>Nematoda</taxon>
        <taxon>Enoplea</taxon>
        <taxon>Dorylaimia</taxon>
        <taxon>Mermithida</taxon>
        <taxon>Mermithoidea</taxon>
        <taxon>Mermithidae</taxon>
        <taxon>Romanomermis</taxon>
    </lineage>
</organism>
<dbReference type="PANTHER" id="PTHR48230:SF1">
    <property type="entry name" value="LIPID DESATURASE DOMAIN-CONTAINING PROTEIN"/>
    <property type="match status" value="1"/>
</dbReference>